<evidence type="ECO:0000313" key="1">
    <source>
        <dbReference type="EMBL" id="EDY59293.1"/>
    </source>
</evidence>
<name>B5I2I8_STRX2</name>
<keyword evidence="2" id="KW-1185">Reference proteome</keyword>
<accession>B5I2I8</accession>
<dbReference type="Proteomes" id="UP000002785">
    <property type="component" value="Chromosome"/>
</dbReference>
<sequence length="103" mass="10925">MSDILLSGRAPCQTYVIFLTSLGTFDYGQSISSVPIAFVVKVVELHAADAATSPKPPISIITNTASAAIVLVMNDSPWRYCCACRGNSFGPVNWPYSITAGLP</sequence>
<protein>
    <submittedName>
        <fullName evidence="1">Uncharacterized protein</fullName>
    </submittedName>
</protein>
<gene>
    <name evidence="1" type="ORF">SSEG_05944</name>
</gene>
<evidence type="ECO:0000313" key="2">
    <source>
        <dbReference type="Proteomes" id="UP000002785"/>
    </source>
</evidence>
<organism evidence="1 2">
    <name type="scientific">Streptomyces sviceus (strain ATCC 29083 / DSM 924 / JCM 4929 / NBRC 13980 / NCIMB 11184 / NRRL 5439 / UC 5370)</name>
    <dbReference type="NCBI Taxonomy" id="463191"/>
    <lineage>
        <taxon>Bacteria</taxon>
        <taxon>Bacillati</taxon>
        <taxon>Actinomycetota</taxon>
        <taxon>Actinomycetes</taxon>
        <taxon>Kitasatosporales</taxon>
        <taxon>Streptomycetaceae</taxon>
        <taxon>Streptomyces</taxon>
    </lineage>
</organism>
<reference evidence="1" key="1">
    <citation type="submission" date="2009-10" db="EMBL/GenBank/DDBJ databases">
        <title>The genome sequence of Streptomyces sviceus strain ATCC 29083.</title>
        <authorList>
            <consortium name="The Broad Institute Genome Sequencing Platform"/>
            <consortium name="Broad Institute Microbial Sequencing Center"/>
            <person name="Fischbach M."/>
            <person name="Godfrey P."/>
            <person name="Ward D."/>
            <person name="Young S."/>
            <person name="Zeng Q."/>
            <person name="Koehrsen M."/>
            <person name="Alvarado L."/>
            <person name="Berlin A.M."/>
            <person name="Bochicchio J."/>
            <person name="Borenstein D."/>
            <person name="Chapman S.B."/>
            <person name="Chen Z."/>
            <person name="Engels R."/>
            <person name="Freedman E."/>
            <person name="Gellesch M."/>
            <person name="Goldberg J."/>
            <person name="Griggs A."/>
            <person name="Gujja S."/>
            <person name="Heilman E.R."/>
            <person name="Heiman D.I."/>
            <person name="Hepburn T.A."/>
            <person name="Howarth C."/>
            <person name="Jen D."/>
            <person name="Larson L."/>
            <person name="Lewis B."/>
            <person name="Mehta T."/>
            <person name="Park D."/>
            <person name="Pearson M."/>
            <person name="Richards J."/>
            <person name="Roberts A."/>
            <person name="Saif S."/>
            <person name="Shea T.D."/>
            <person name="Shenoy N."/>
            <person name="Sisk P."/>
            <person name="Stolte C."/>
            <person name="Sykes S.N."/>
            <person name="Thomson T."/>
            <person name="Walk T."/>
            <person name="White J."/>
            <person name="Yandava C."/>
            <person name="Straight P."/>
            <person name="Clardy J."/>
            <person name="Hung D."/>
            <person name="Kolter R."/>
            <person name="Mekalanos J."/>
            <person name="Walker S."/>
            <person name="Walsh C.T."/>
            <person name="Wieland-Brown L.C."/>
            <person name="Haas B."/>
            <person name="Nusbaum C."/>
            <person name="Birren B."/>
        </authorList>
    </citation>
    <scope>NUCLEOTIDE SEQUENCE [LARGE SCALE GENOMIC DNA]</scope>
    <source>
        <strain evidence="1">ATCC 29083</strain>
    </source>
</reference>
<proteinExistence type="predicted"/>
<dbReference type="EMBL" id="CM000951">
    <property type="protein sequence ID" value="EDY59293.1"/>
    <property type="molecule type" value="Genomic_DNA"/>
</dbReference>
<dbReference type="HOGENOM" id="CLU_2262353_0_0_11"/>
<dbReference type="AlphaFoldDB" id="B5I2I8"/>